<evidence type="ECO:0000313" key="3">
    <source>
        <dbReference type="Proteomes" id="UP001229421"/>
    </source>
</evidence>
<protein>
    <submittedName>
        <fullName evidence="2">Uncharacterized protein</fullName>
    </submittedName>
</protein>
<dbReference type="EMBL" id="JAUHHV010000008">
    <property type="protein sequence ID" value="KAK1413900.1"/>
    <property type="molecule type" value="Genomic_DNA"/>
</dbReference>
<evidence type="ECO:0000256" key="1">
    <source>
        <dbReference type="SAM" id="MobiDB-lite"/>
    </source>
</evidence>
<keyword evidence="3" id="KW-1185">Reference proteome</keyword>
<accession>A0AAD8JZZ1</accession>
<dbReference type="AlphaFoldDB" id="A0AAD8JZZ1"/>
<proteinExistence type="predicted"/>
<feature type="compositionally biased region" description="Polar residues" evidence="1">
    <location>
        <begin position="140"/>
        <end position="150"/>
    </location>
</feature>
<organism evidence="2 3">
    <name type="scientific">Tagetes erecta</name>
    <name type="common">African marigold</name>
    <dbReference type="NCBI Taxonomy" id="13708"/>
    <lineage>
        <taxon>Eukaryota</taxon>
        <taxon>Viridiplantae</taxon>
        <taxon>Streptophyta</taxon>
        <taxon>Embryophyta</taxon>
        <taxon>Tracheophyta</taxon>
        <taxon>Spermatophyta</taxon>
        <taxon>Magnoliopsida</taxon>
        <taxon>eudicotyledons</taxon>
        <taxon>Gunneridae</taxon>
        <taxon>Pentapetalae</taxon>
        <taxon>asterids</taxon>
        <taxon>campanulids</taxon>
        <taxon>Asterales</taxon>
        <taxon>Asteraceae</taxon>
        <taxon>Asteroideae</taxon>
        <taxon>Heliantheae alliance</taxon>
        <taxon>Tageteae</taxon>
        <taxon>Tagetes</taxon>
    </lineage>
</organism>
<dbReference type="Proteomes" id="UP001229421">
    <property type="component" value="Unassembled WGS sequence"/>
</dbReference>
<dbReference type="PANTHER" id="PTHR34356">
    <property type="entry name" value="ANTIGENIC HEAT-STABLE PROTEIN"/>
    <property type="match status" value="1"/>
</dbReference>
<feature type="region of interest" description="Disordered" evidence="1">
    <location>
        <begin position="130"/>
        <end position="150"/>
    </location>
</feature>
<feature type="region of interest" description="Disordered" evidence="1">
    <location>
        <begin position="165"/>
        <end position="203"/>
    </location>
</feature>
<gene>
    <name evidence="2" type="ORF">QVD17_29637</name>
</gene>
<evidence type="ECO:0000313" key="2">
    <source>
        <dbReference type="EMBL" id="KAK1413900.1"/>
    </source>
</evidence>
<dbReference type="PANTHER" id="PTHR34356:SF3">
    <property type="entry name" value="EXPRESSED PROTEIN"/>
    <property type="match status" value="1"/>
</dbReference>
<reference evidence="2" key="1">
    <citation type="journal article" date="2023" name="bioRxiv">
        <title>Improved chromosome-level genome assembly for marigold (Tagetes erecta).</title>
        <authorList>
            <person name="Jiang F."/>
            <person name="Yuan L."/>
            <person name="Wang S."/>
            <person name="Wang H."/>
            <person name="Xu D."/>
            <person name="Wang A."/>
            <person name="Fan W."/>
        </authorList>
    </citation>
    <scope>NUCLEOTIDE SEQUENCE</scope>
    <source>
        <strain evidence="2">WSJ</strain>
        <tissue evidence="2">Leaf</tissue>
    </source>
</reference>
<sequence>MENGVNHNISSDDVISKLKDDGDFDKLRIKIIRKVKENEDLRSRIVSIVKQSNAINRTGAENMKTRQLSDAIHREVGEKLNEEVSVALWEIIRSPDGMKAEITETVKSVYDKLLNPKRVEYAEPAGPVLKRSRVQEQEQEQLGFSGTVSRQNDLPVHDLLMVERGKKTGQRSLEALGNDRTRVDGNEQGDGSDDELYAPPGFG</sequence>
<name>A0AAD8JZZ1_TARER</name>
<comment type="caution">
    <text evidence="2">The sequence shown here is derived from an EMBL/GenBank/DDBJ whole genome shotgun (WGS) entry which is preliminary data.</text>
</comment>